<dbReference type="Proteomes" id="UP000245938">
    <property type="component" value="Unassembled WGS sequence"/>
</dbReference>
<dbReference type="EMBL" id="QFVR01000006">
    <property type="protein sequence ID" value="PWI25787.1"/>
    <property type="molecule type" value="Genomic_DNA"/>
</dbReference>
<sequence length="139" mass="16187">MGELRNCPKCNGFFNYNGIREICSKCAAQEEEQYQIVYRFLRKRENRAATVERIVEATEVEQELLYKWVRKGRLQTALFPNLGYPCDNCGHLTSVGKICDHCQKSLKGDLNKFEAAQEFREAVQKSEKATYLSERRPKK</sequence>
<organism evidence="1 2">
    <name type="scientific">Kurthia sibirica</name>
    <dbReference type="NCBI Taxonomy" id="202750"/>
    <lineage>
        <taxon>Bacteria</taxon>
        <taxon>Bacillati</taxon>
        <taxon>Bacillota</taxon>
        <taxon>Bacilli</taxon>
        <taxon>Bacillales</taxon>
        <taxon>Caryophanaceae</taxon>
        <taxon>Kurthia</taxon>
    </lineage>
</organism>
<keyword evidence="2" id="KW-1185">Reference proteome</keyword>
<proteinExistence type="predicted"/>
<reference evidence="1 2" key="1">
    <citation type="submission" date="2018-05" db="EMBL/GenBank/DDBJ databases">
        <title>Kurthia sibirica genome sequence.</title>
        <authorList>
            <person name="Maclea K.S."/>
            <person name="Goen A.E."/>
        </authorList>
    </citation>
    <scope>NUCLEOTIDE SEQUENCE [LARGE SCALE GENOMIC DNA]</scope>
    <source>
        <strain evidence="1 2">ATCC 49154</strain>
    </source>
</reference>
<dbReference type="RefSeq" id="WP_109305545.1">
    <property type="nucleotide sequence ID" value="NZ_BJUF01000049.1"/>
</dbReference>
<protein>
    <recommendedName>
        <fullName evidence="3">Flagellar protein</fullName>
    </recommendedName>
</protein>
<dbReference type="NCBIfam" id="TIGR03826">
    <property type="entry name" value="YvyF"/>
    <property type="match status" value="1"/>
</dbReference>
<accession>A0A2U3AMN2</accession>
<name>A0A2U3AMN2_9BACL</name>
<dbReference type="AlphaFoldDB" id="A0A2U3AMN2"/>
<gene>
    <name evidence="1" type="ORF">DEX24_06180</name>
</gene>
<dbReference type="OrthoDB" id="1739831at2"/>
<evidence type="ECO:0000313" key="1">
    <source>
        <dbReference type="EMBL" id="PWI25787.1"/>
    </source>
</evidence>
<dbReference type="InterPro" id="IPR022258">
    <property type="entry name" value="Flagellar_operon_YvyF"/>
</dbReference>
<evidence type="ECO:0000313" key="2">
    <source>
        <dbReference type="Proteomes" id="UP000245938"/>
    </source>
</evidence>
<evidence type="ECO:0008006" key="3">
    <source>
        <dbReference type="Google" id="ProtNLM"/>
    </source>
</evidence>
<comment type="caution">
    <text evidence="1">The sequence shown here is derived from an EMBL/GenBank/DDBJ whole genome shotgun (WGS) entry which is preliminary data.</text>
</comment>